<dbReference type="EMBL" id="AZST01000120">
    <property type="protein sequence ID" value="KEP52173.1"/>
    <property type="molecule type" value="Genomic_DNA"/>
</dbReference>
<comment type="caution">
    <text evidence="1">The sequence shown here is derived from an EMBL/GenBank/DDBJ whole genome shotgun (WGS) entry which is preliminary data.</text>
</comment>
<dbReference type="OrthoDB" id="3235411at2759"/>
<organism evidence="1 2">
    <name type="scientific">Rhizoctonia solani 123E</name>
    <dbReference type="NCBI Taxonomy" id="1423351"/>
    <lineage>
        <taxon>Eukaryota</taxon>
        <taxon>Fungi</taxon>
        <taxon>Dikarya</taxon>
        <taxon>Basidiomycota</taxon>
        <taxon>Agaricomycotina</taxon>
        <taxon>Agaricomycetes</taxon>
        <taxon>Cantharellales</taxon>
        <taxon>Ceratobasidiaceae</taxon>
        <taxon>Rhizoctonia</taxon>
    </lineage>
</organism>
<evidence type="ECO:0000313" key="1">
    <source>
        <dbReference type="EMBL" id="KEP52173.1"/>
    </source>
</evidence>
<gene>
    <name evidence="1" type="ORF">V565_049460</name>
</gene>
<evidence type="ECO:0000313" key="2">
    <source>
        <dbReference type="Proteomes" id="UP000027456"/>
    </source>
</evidence>
<dbReference type="HOGENOM" id="CLU_018785_2_0_1"/>
<sequence>MPNCPRAASSGIDPQYSEAMHVRQLIYGSLVLDRTLESNSLSFILQSYAAWIQRTAFDPVKVARKTKDLIVKHYGNSTDSRWTIILLANLIGRLAKGRSMDEIRNPAYITIVSALREQVRSRIAHFKSYSHLGELEIQDAIMMLDNVVDTTMIFSITGHMDPELDFMREAAPIFRRACSCPDSPSKQIHLQTLFLQPTDSLRDYAVMDIFSSVITFRPMLFQYDTTFDPELGSSVLNFSDDAGMQWARGLPYQVALVFARINTLRASPAWDLGLFNELETTLQEFVPVPTVSSEPNLVIGRTIVQECWRQAAYIYLYMGLCGAGADDPRVIQALSNFLAVVNSVKPGRVPDSFIIMCFVIASQILSYLNINSSCFPCSQTGVAARNEVDRGNIRYRMLGVEEFGYRGGCALAALEQLWRMADTESRPAVWIDLKWMS</sequence>
<keyword evidence="2" id="KW-1185">Reference proteome</keyword>
<name>A0A074S5N8_9AGAM</name>
<proteinExistence type="predicted"/>
<dbReference type="Pfam" id="PF11951">
    <property type="entry name" value="Fungal_trans_2"/>
    <property type="match status" value="1"/>
</dbReference>
<protein>
    <submittedName>
        <fullName evidence="1">Fungal-specific transcription factor domain protein</fullName>
    </submittedName>
</protein>
<dbReference type="InterPro" id="IPR021858">
    <property type="entry name" value="Fun_TF"/>
</dbReference>
<dbReference type="Proteomes" id="UP000027456">
    <property type="component" value="Unassembled WGS sequence"/>
</dbReference>
<dbReference type="AlphaFoldDB" id="A0A074S5N8"/>
<reference evidence="1 2" key="1">
    <citation type="submission" date="2013-12" db="EMBL/GenBank/DDBJ databases">
        <authorList>
            <person name="Cubeta M."/>
            <person name="Pakala S."/>
            <person name="Fedorova N."/>
            <person name="Thomas E."/>
            <person name="Dean R."/>
            <person name="Jabaji S."/>
            <person name="Neate S."/>
            <person name="Toda T."/>
            <person name="Tavantzis S."/>
            <person name="Vilgalys R."/>
            <person name="Bharathan N."/>
            <person name="Pakala S."/>
            <person name="Losada L.S."/>
            <person name="Zafar N."/>
            <person name="Nierman W."/>
        </authorList>
    </citation>
    <scope>NUCLEOTIDE SEQUENCE [LARGE SCALE GENOMIC DNA]</scope>
    <source>
        <strain evidence="1 2">123E</strain>
    </source>
</reference>
<accession>A0A074S5N8</accession>